<protein>
    <submittedName>
        <fullName evidence="2">Maleylpyruvate isomerase N-terminal domain-containing protein</fullName>
    </submittedName>
</protein>
<dbReference type="EMBL" id="JAEINH010000020">
    <property type="protein sequence ID" value="MBI9116213.1"/>
    <property type="molecule type" value="Genomic_DNA"/>
</dbReference>
<dbReference type="GO" id="GO:0046872">
    <property type="term" value="F:metal ion binding"/>
    <property type="evidence" value="ECO:0007669"/>
    <property type="project" value="InterPro"/>
</dbReference>
<reference evidence="2" key="1">
    <citation type="submission" date="2020-12" db="EMBL/GenBank/DDBJ databases">
        <title>Sanguibacter suaedae sp. nov., isolated from Suaeda aralocaspica.</title>
        <authorList>
            <person name="Ma Q."/>
        </authorList>
    </citation>
    <scope>NUCLEOTIDE SEQUENCE</scope>
    <source>
        <strain evidence="2">YZGR15</strain>
    </source>
</reference>
<dbReference type="Gene3D" id="1.20.120.450">
    <property type="entry name" value="dinb family like domain"/>
    <property type="match status" value="1"/>
</dbReference>
<evidence type="ECO:0000313" key="2">
    <source>
        <dbReference type="EMBL" id="MBI9116213.1"/>
    </source>
</evidence>
<keyword evidence="3" id="KW-1185">Reference proteome</keyword>
<dbReference type="AlphaFoldDB" id="A0A934IDW9"/>
<dbReference type="GO" id="GO:0016853">
    <property type="term" value="F:isomerase activity"/>
    <property type="evidence" value="ECO:0007669"/>
    <property type="project" value="UniProtKB-KW"/>
</dbReference>
<feature type="domain" description="Mycothiol-dependent maleylpyruvate isomerase metal-binding" evidence="1">
    <location>
        <begin position="13"/>
        <end position="156"/>
    </location>
</feature>
<dbReference type="Pfam" id="PF11716">
    <property type="entry name" value="MDMPI_N"/>
    <property type="match status" value="1"/>
</dbReference>
<evidence type="ECO:0000313" key="3">
    <source>
        <dbReference type="Proteomes" id="UP000602087"/>
    </source>
</evidence>
<name>A0A934IDW9_9MICO</name>
<organism evidence="2 3">
    <name type="scientific">Sanguibacter suaedae</name>
    <dbReference type="NCBI Taxonomy" id="2795737"/>
    <lineage>
        <taxon>Bacteria</taxon>
        <taxon>Bacillati</taxon>
        <taxon>Actinomycetota</taxon>
        <taxon>Actinomycetes</taxon>
        <taxon>Micrococcales</taxon>
        <taxon>Sanguibacteraceae</taxon>
        <taxon>Sanguibacter</taxon>
    </lineage>
</organism>
<accession>A0A934IDW9</accession>
<keyword evidence="2" id="KW-0413">Isomerase</keyword>
<dbReference type="SUPFAM" id="SSF109854">
    <property type="entry name" value="DinB/YfiT-like putative metalloenzymes"/>
    <property type="match status" value="1"/>
</dbReference>
<comment type="caution">
    <text evidence="2">The sequence shown here is derived from an EMBL/GenBank/DDBJ whole genome shotgun (WGS) entry which is preliminary data.</text>
</comment>
<dbReference type="RefSeq" id="WP_198734782.1">
    <property type="nucleotide sequence ID" value="NZ_JAEINH010000020.1"/>
</dbReference>
<dbReference type="InterPro" id="IPR024344">
    <property type="entry name" value="MDMPI_metal-binding"/>
</dbReference>
<gene>
    <name evidence="2" type="ORF">JAV76_14460</name>
</gene>
<proteinExistence type="predicted"/>
<evidence type="ECO:0000259" key="1">
    <source>
        <dbReference type="Pfam" id="PF11716"/>
    </source>
</evidence>
<sequence length="243" mass="25896">MTADLAQISTALHTQWTRTRSWLEPLGDDLLGARDRPSVLDGWTTGELVAHLARAMDALAVCEPAPAGTVPMTLAEYLGTSPGRVDEIASTTRDLASEISASPHAEVERRAAAALRRLTELGDDGALVVQAPRGPVSLRDMTTSRLVELVVHTLDLTASLEGVAASTGPSDPIDRGALTLVAEELLDIVVRRGGWSIELVDARRWVRLAAGRTRYDVDELAAAISPRYTAGGVPDLGRLLPLL</sequence>
<dbReference type="Proteomes" id="UP000602087">
    <property type="component" value="Unassembled WGS sequence"/>
</dbReference>
<dbReference type="InterPro" id="IPR034660">
    <property type="entry name" value="DinB/YfiT-like"/>
</dbReference>